<evidence type="ECO:0000256" key="1">
    <source>
        <dbReference type="SAM" id="MobiDB-lite"/>
    </source>
</evidence>
<keyword evidence="2" id="KW-0812">Transmembrane</keyword>
<protein>
    <submittedName>
        <fullName evidence="3">Uncharacterized protein</fullName>
    </submittedName>
</protein>
<evidence type="ECO:0000313" key="4">
    <source>
        <dbReference type="Proteomes" id="UP000765845"/>
    </source>
</evidence>
<feature type="compositionally biased region" description="Basic and acidic residues" evidence="1">
    <location>
        <begin position="7"/>
        <end position="30"/>
    </location>
</feature>
<keyword evidence="4" id="KW-1185">Reference proteome</keyword>
<keyword evidence="2" id="KW-0472">Membrane</keyword>
<reference evidence="3 4" key="1">
    <citation type="submission" date="2020-04" db="EMBL/GenBank/DDBJ databases">
        <authorList>
            <person name="Yoon J."/>
        </authorList>
    </citation>
    <scope>NUCLEOTIDE SEQUENCE [LARGE SCALE GENOMIC DNA]</scope>
    <source>
        <strain evidence="3 4">KMU-166</strain>
    </source>
</reference>
<organism evidence="3 4">
    <name type="scientific">Spongiibacter thalassae</name>
    <dbReference type="NCBI Taxonomy" id="2721624"/>
    <lineage>
        <taxon>Bacteria</taxon>
        <taxon>Pseudomonadati</taxon>
        <taxon>Pseudomonadota</taxon>
        <taxon>Gammaproteobacteria</taxon>
        <taxon>Cellvibrionales</taxon>
        <taxon>Spongiibacteraceae</taxon>
        <taxon>Spongiibacter</taxon>
    </lineage>
</organism>
<feature type="transmembrane region" description="Helical" evidence="2">
    <location>
        <begin position="35"/>
        <end position="57"/>
    </location>
</feature>
<evidence type="ECO:0000313" key="3">
    <source>
        <dbReference type="EMBL" id="NKI17404.1"/>
    </source>
</evidence>
<sequence>MKSQAKSPREHAHRLREQWKDSHRRHPTPDGQRRIDWLIVLMMGIAAIACFAVAWRIL</sequence>
<dbReference type="Proteomes" id="UP000765845">
    <property type="component" value="Unassembled WGS sequence"/>
</dbReference>
<accession>A0ABX1GDY9</accession>
<feature type="region of interest" description="Disordered" evidence="1">
    <location>
        <begin position="1"/>
        <end position="30"/>
    </location>
</feature>
<evidence type="ECO:0000256" key="2">
    <source>
        <dbReference type="SAM" id="Phobius"/>
    </source>
</evidence>
<keyword evidence="2" id="KW-1133">Transmembrane helix</keyword>
<proteinExistence type="predicted"/>
<dbReference type="RefSeq" id="WP_168449903.1">
    <property type="nucleotide sequence ID" value="NZ_JAAWWK010000002.1"/>
</dbReference>
<name>A0ABX1GDY9_9GAMM</name>
<comment type="caution">
    <text evidence="3">The sequence shown here is derived from an EMBL/GenBank/DDBJ whole genome shotgun (WGS) entry which is preliminary data.</text>
</comment>
<dbReference type="EMBL" id="JAAWWK010000002">
    <property type="protein sequence ID" value="NKI17404.1"/>
    <property type="molecule type" value="Genomic_DNA"/>
</dbReference>
<gene>
    <name evidence="3" type="ORF">HCU74_08240</name>
</gene>